<name>A0A5G2QL71_PIG</name>
<reference evidence="2" key="3">
    <citation type="submission" date="2025-09" db="UniProtKB">
        <authorList>
            <consortium name="Ensembl"/>
        </authorList>
    </citation>
    <scope>IDENTIFICATION</scope>
</reference>
<dbReference type="Bgee" id="ENSSSCG00000038679">
    <property type="expression patterns" value="Expressed in tonsil and 44 other cell types or tissues"/>
</dbReference>
<dbReference type="ExpressionAtlas" id="A0A5G2QL71">
    <property type="expression patterns" value="baseline and differential"/>
</dbReference>
<evidence type="ECO:0000313" key="3">
    <source>
        <dbReference type="Proteomes" id="UP000008227"/>
    </source>
</evidence>
<feature type="coiled-coil region" evidence="1">
    <location>
        <begin position="14"/>
        <end position="48"/>
    </location>
</feature>
<evidence type="ECO:0000256" key="1">
    <source>
        <dbReference type="SAM" id="Coils"/>
    </source>
</evidence>
<evidence type="ECO:0008006" key="4">
    <source>
        <dbReference type="Google" id="ProtNLM"/>
    </source>
</evidence>
<dbReference type="Proteomes" id="UP000008227">
    <property type="component" value="Unassembled WGS sequence"/>
</dbReference>
<organism evidence="2 3">
    <name type="scientific">Sus scrofa</name>
    <name type="common">Pig</name>
    <dbReference type="NCBI Taxonomy" id="9823"/>
    <lineage>
        <taxon>Eukaryota</taxon>
        <taxon>Metazoa</taxon>
        <taxon>Chordata</taxon>
        <taxon>Craniata</taxon>
        <taxon>Vertebrata</taxon>
        <taxon>Euteleostomi</taxon>
        <taxon>Mammalia</taxon>
        <taxon>Eutheria</taxon>
        <taxon>Laurasiatheria</taxon>
        <taxon>Artiodactyla</taxon>
        <taxon>Suina</taxon>
        <taxon>Suidae</taxon>
        <taxon>Sus</taxon>
    </lineage>
</organism>
<protein>
    <recommendedName>
        <fullName evidence="4">Centriolin</fullName>
    </recommendedName>
</protein>
<dbReference type="Ensembl" id="ENSSSCT00000082576.1">
    <property type="protein sequence ID" value="ENSSSCP00000062818.1"/>
    <property type="gene ID" value="ENSSSCG00000056521.1"/>
</dbReference>
<dbReference type="AlphaFoldDB" id="A0A5G2QL71"/>
<reference evidence="2" key="1">
    <citation type="journal article" date="2020" name="Gigascience">
        <title>An improved pig reference genome sequence to enable pig genetics and genomics research.</title>
        <authorList>
            <person name="Warr A."/>
            <person name="Affara N."/>
            <person name="Aken B."/>
            <person name="Beiki H."/>
            <person name="Bickhart D.M."/>
            <person name="Billis K."/>
            <person name="Chow W."/>
            <person name="Eory L."/>
            <person name="Finlayson H.A."/>
            <person name="Flicek P."/>
            <person name="Giron C.G."/>
            <person name="Griffin D.K."/>
            <person name="Hall R."/>
            <person name="Hannum G."/>
            <person name="Hourlier T."/>
            <person name="Howe K."/>
            <person name="Hume D.A."/>
            <person name="Izuogu O."/>
            <person name="Kim K."/>
            <person name="Koren S."/>
            <person name="Liu H."/>
            <person name="Manchanda N."/>
            <person name="Martin F.J."/>
            <person name="Nonneman D.J."/>
            <person name="O'Connor R.E."/>
            <person name="Phillippy A.M."/>
            <person name="Rohrer G.A."/>
            <person name="Rosen B.D."/>
            <person name="Rund L.A."/>
            <person name="Sargent C.A."/>
            <person name="Schook L.B."/>
            <person name="Schroeder S.G."/>
            <person name="Schwartz A.S."/>
            <person name="Skinner B.M."/>
            <person name="Talbot R."/>
            <person name="Tseng E."/>
            <person name="Tuggle C.K."/>
            <person name="Watson M."/>
            <person name="Smith T.P.L."/>
            <person name="Archibald A.L."/>
        </authorList>
    </citation>
    <scope>NUCLEOTIDE SEQUENCE [LARGE SCALE GENOMIC DNA]</scope>
    <source>
        <strain evidence="2">Duroc</strain>
    </source>
</reference>
<keyword evidence="3" id="KW-1185">Reference proteome</keyword>
<dbReference type="GeneTree" id="ENSGT00940000155434"/>
<sequence length="150" mass="17254">MTAERTEDHHLQVLKESETLLQAKRTELEKLKSQVTGQQQEMAVLDRQLGHKKEELHLLQGSMVQAKADLQEALRLGETEVAEKCSHIREVKSLLEELSFQKGELNVQISEKKTQLSLIKQEIEKEEENLQVVLGQMSKHKTVSYLQQNL</sequence>
<evidence type="ECO:0000313" key="2">
    <source>
        <dbReference type="Ensembl" id="ENSSSCP00000062818.1"/>
    </source>
</evidence>
<feature type="coiled-coil region" evidence="1">
    <location>
        <begin position="109"/>
        <end position="136"/>
    </location>
</feature>
<proteinExistence type="predicted"/>
<keyword evidence="1" id="KW-0175">Coiled coil</keyword>
<reference evidence="2" key="2">
    <citation type="submission" date="2025-08" db="UniProtKB">
        <authorList>
            <consortium name="Ensembl"/>
        </authorList>
    </citation>
    <scope>IDENTIFICATION</scope>
</reference>
<accession>A0A5G2QL71</accession>